<evidence type="ECO:0000256" key="6">
    <source>
        <dbReference type="SAM" id="Phobius"/>
    </source>
</evidence>
<feature type="transmembrane region" description="Helical" evidence="6">
    <location>
        <begin position="450"/>
        <end position="470"/>
    </location>
</feature>
<sequence>MAHFFITQEVSLVKNIENENSENNDNGLKRNLKSRHMLMISIGGTIGTGLFIGAGQVIHEAGPLGAVLAFIFGGIVMYLALLCLAELAVAIPVAGSFQVYANTFISPAVGFTVGWMYWITWVICIASNFTASAIITHIWFPAIPIWEWCLIFIVFTGVINSISVKIYGEMEFWFAGIKIVAIISFIISGVGLMLGYFGHEGTVGFENFSTDSGIFPNGYIALYFTLITVVFSFQGAELVGIAAGECENPEKNIPRVIKGVVFRIVIFYVLAIVVLGATIPYQQAGVLDSPFAYVFSRIGIPVAKVIMSVVVLTSALSASNSALYVCSRMLWSMSNSGQAPVWLGKVSKSGVPFRGLVLSLLFTAISLLTSFYAADTVYLWLVSSVGMTGCIAWIVISWCQINFRRKYVNNGGDLKKLIFRTPLYPFIPWLSIILNILIIVSLAFMSDQRIVLYTGIPGLLIIYGIYCIFFKKKNITLE</sequence>
<comment type="subcellular location">
    <subcellularLocation>
        <location evidence="1">Cell inner membrane</location>
        <topology evidence="1">Multi-pass membrane protein</topology>
    </subcellularLocation>
</comment>
<dbReference type="AlphaFoldDB" id="A0A5U9KYB4"/>
<dbReference type="GO" id="GO:0055085">
    <property type="term" value="P:transmembrane transport"/>
    <property type="evidence" value="ECO:0007669"/>
    <property type="project" value="InterPro"/>
</dbReference>
<dbReference type="GO" id="GO:0005886">
    <property type="term" value="C:plasma membrane"/>
    <property type="evidence" value="ECO:0007669"/>
    <property type="project" value="UniProtKB-SubCell"/>
</dbReference>
<evidence type="ECO:0000256" key="4">
    <source>
        <dbReference type="ARBA" id="ARBA00022989"/>
    </source>
</evidence>
<keyword evidence="2" id="KW-0813">Transport</keyword>
<name>A0A5U9KYB4_SALNE</name>
<feature type="transmembrane region" description="Helical" evidence="6">
    <location>
        <begin position="423"/>
        <end position="444"/>
    </location>
</feature>
<dbReference type="PIRSF" id="PIRSF006060">
    <property type="entry name" value="AA_transporter"/>
    <property type="match status" value="1"/>
</dbReference>
<evidence type="ECO:0000256" key="2">
    <source>
        <dbReference type="ARBA" id="ARBA00022448"/>
    </source>
</evidence>
<dbReference type="FunFam" id="1.20.1740.10:FF:000001">
    <property type="entry name" value="Amino acid permease"/>
    <property type="match status" value="1"/>
</dbReference>
<feature type="transmembrane region" description="Helical" evidence="6">
    <location>
        <begin position="302"/>
        <end position="326"/>
    </location>
</feature>
<comment type="caution">
    <text evidence="8">The sequence shown here is derived from an EMBL/GenBank/DDBJ whole genome shotgun (WGS) entry which is preliminary data.</text>
</comment>
<keyword evidence="3 6" id="KW-0812">Transmembrane</keyword>
<dbReference type="Gene3D" id="1.20.1740.10">
    <property type="entry name" value="Amino acid/polyamine transporter I"/>
    <property type="match status" value="1"/>
</dbReference>
<feature type="transmembrane region" description="Helical" evidence="6">
    <location>
        <begin position="218"/>
        <end position="239"/>
    </location>
</feature>
<dbReference type="PANTHER" id="PTHR43495">
    <property type="entry name" value="GABA PERMEASE"/>
    <property type="match status" value="1"/>
</dbReference>
<evidence type="ECO:0000256" key="5">
    <source>
        <dbReference type="ARBA" id="ARBA00023136"/>
    </source>
</evidence>
<dbReference type="InterPro" id="IPR004841">
    <property type="entry name" value="AA-permease/SLC12A_dom"/>
</dbReference>
<accession>A0A5U9KYB4</accession>
<organism evidence="8">
    <name type="scientific">Salmonella newport</name>
    <dbReference type="NCBI Taxonomy" id="108619"/>
    <lineage>
        <taxon>Bacteria</taxon>
        <taxon>Pseudomonadati</taxon>
        <taxon>Pseudomonadota</taxon>
        <taxon>Gammaproteobacteria</taxon>
        <taxon>Enterobacterales</taxon>
        <taxon>Enterobacteriaceae</taxon>
        <taxon>Salmonella</taxon>
    </lineage>
</organism>
<feature type="transmembrane region" description="Helical" evidence="6">
    <location>
        <begin position="260"/>
        <end position="282"/>
    </location>
</feature>
<evidence type="ECO:0000256" key="3">
    <source>
        <dbReference type="ARBA" id="ARBA00022692"/>
    </source>
</evidence>
<evidence type="ECO:0000313" key="8">
    <source>
        <dbReference type="EMBL" id="EBS2696238.1"/>
    </source>
</evidence>
<evidence type="ECO:0000259" key="7">
    <source>
        <dbReference type="Pfam" id="PF00324"/>
    </source>
</evidence>
<feature type="transmembrane region" description="Helical" evidence="6">
    <location>
        <begin position="64"/>
        <end position="94"/>
    </location>
</feature>
<feature type="transmembrane region" description="Helical" evidence="6">
    <location>
        <begin position="145"/>
        <end position="167"/>
    </location>
</feature>
<gene>
    <name evidence="8" type="ORF">DRY71_26620</name>
</gene>
<feature type="transmembrane region" description="Helical" evidence="6">
    <location>
        <begin position="38"/>
        <end position="58"/>
    </location>
</feature>
<reference evidence="8" key="1">
    <citation type="submission" date="2018-07" db="EMBL/GenBank/DDBJ databases">
        <authorList>
            <person name="Ashton P.M."/>
            <person name="Dallman T."/>
            <person name="Nair S."/>
            <person name="De Pinna E."/>
            <person name="Peters T."/>
            <person name="Grant K."/>
        </authorList>
    </citation>
    <scope>NUCLEOTIDE SEQUENCE [LARGE SCALE GENOMIC DNA]</scope>
    <source>
        <strain evidence="8">436933</strain>
    </source>
</reference>
<dbReference type="Pfam" id="PF00324">
    <property type="entry name" value="AA_permease"/>
    <property type="match status" value="1"/>
</dbReference>
<evidence type="ECO:0000256" key="1">
    <source>
        <dbReference type="ARBA" id="ARBA00004429"/>
    </source>
</evidence>
<keyword evidence="5 6" id="KW-0472">Membrane</keyword>
<dbReference type="EMBL" id="AAGUYM010000061">
    <property type="protein sequence ID" value="EBS2696238.1"/>
    <property type="molecule type" value="Genomic_DNA"/>
</dbReference>
<dbReference type="PANTHER" id="PTHR43495:SF5">
    <property type="entry name" value="GAMMA-AMINOBUTYRIC ACID PERMEASE"/>
    <property type="match status" value="1"/>
</dbReference>
<keyword evidence="4 6" id="KW-1133">Transmembrane helix</keyword>
<dbReference type="Proteomes" id="UP000839726">
    <property type="component" value="Unassembled WGS sequence"/>
</dbReference>
<feature type="transmembrane region" description="Helical" evidence="6">
    <location>
        <begin position="179"/>
        <end position="198"/>
    </location>
</feature>
<feature type="transmembrane region" description="Helical" evidence="6">
    <location>
        <begin position="355"/>
        <end position="374"/>
    </location>
</feature>
<protein>
    <submittedName>
        <fullName evidence="8">Amino acid permease</fullName>
    </submittedName>
</protein>
<feature type="domain" description="Amino acid permease/ SLC12A" evidence="7">
    <location>
        <begin position="36"/>
        <end position="473"/>
    </location>
</feature>
<proteinExistence type="predicted"/>
<feature type="transmembrane region" description="Helical" evidence="6">
    <location>
        <begin position="380"/>
        <end position="403"/>
    </location>
</feature>